<reference evidence="1 2" key="1">
    <citation type="journal article" date="2018" name="BMC Genomics">
        <title>Comparative genome analyses reveal sequence features reflecting distinct modes of host-adaptation between dicot and monocot powdery mildew.</title>
        <authorList>
            <person name="Wu Y."/>
            <person name="Ma X."/>
            <person name="Pan Z."/>
            <person name="Kale S.D."/>
            <person name="Song Y."/>
            <person name="King H."/>
            <person name="Zhang Q."/>
            <person name="Presley C."/>
            <person name="Deng X."/>
            <person name="Wei C.I."/>
            <person name="Xiao S."/>
        </authorList>
    </citation>
    <scope>NUCLEOTIDE SEQUENCE [LARGE SCALE GENOMIC DNA]</scope>
    <source>
        <strain evidence="1">UMSG1</strain>
    </source>
</reference>
<name>A0A420IGV3_9PEZI</name>
<organism evidence="1 2">
    <name type="scientific">Golovinomyces cichoracearum</name>
    <dbReference type="NCBI Taxonomy" id="62708"/>
    <lineage>
        <taxon>Eukaryota</taxon>
        <taxon>Fungi</taxon>
        <taxon>Dikarya</taxon>
        <taxon>Ascomycota</taxon>
        <taxon>Pezizomycotina</taxon>
        <taxon>Leotiomycetes</taxon>
        <taxon>Erysiphales</taxon>
        <taxon>Erysiphaceae</taxon>
        <taxon>Golovinomyces</taxon>
    </lineage>
</organism>
<dbReference type="Proteomes" id="UP000285326">
    <property type="component" value="Unassembled WGS sequence"/>
</dbReference>
<protein>
    <submittedName>
        <fullName evidence="1">Uncharacterized protein</fullName>
    </submittedName>
</protein>
<sequence length="101" mass="11550">MWNQADEYSALPAKYYQDFMAMLEDSESVLKPAFENIDDDHHLELPRLFCQPDNDNIHIACDDRAISPPNNSISRDHLYANTLFMGTPTGVHGIRAHSKFL</sequence>
<dbReference type="EMBL" id="MCBS01024281">
    <property type="protein sequence ID" value="RKF73774.1"/>
    <property type="molecule type" value="Genomic_DNA"/>
</dbReference>
<dbReference type="AlphaFoldDB" id="A0A420IGV3"/>
<gene>
    <name evidence="1" type="ORF">GcM1_242034</name>
</gene>
<proteinExistence type="predicted"/>
<evidence type="ECO:0000313" key="1">
    <source>
        <dbReference type="EMBL" id="RKF73774.1"/>
    </source>
</evidence>
<accession>A0A420IGV3</accession>
<comment type="caution">
    <text evidence="1">The sequence shown here is derived from an EMBL/GenBank/DDBJ whole genome shotgun (WGS) entry which is preliminary data.</text>
</comment>
<evidence type="ECO:0000313" key="2">
    <source>
        <dbReference type="Proteomes" id="UP000285326"/>
    </source>
</evidence>